<dbReference type="InterPro" id="IPR036390">
    <property type="entry name" value="WH_DNA-bd_sf"/>
</dbReference>
<dbReference type="FunFam" id="1.10.10.10:FF:000021">
    <property type="entry name" value="HTH-type transcriptional regulator CysB"/>
    <property type="match status" value="1"/>
</dbReference>
<dbReference type="GO" id="GO:0003700">
    <property type="term" value="F:DNA-binding transcription factor activity"/>
    <property type="evidence" value="ECO:0007669"/>
    <property type="project" value="InterPro"/>
</dbReference>
<dbReference type="Gene3D" id="1.10.10.10">
    <property type="entry name" value="Winged helix-like DNA-binding domain superfamily/Winged helix DNA-binding domain"/>
    <property type="match status" value="1"/>
</dbReference>
<dbReference type="SUPFAM" id="SSF46785">
    <property type="entry name" value="Winged helix' DNA-binding domain"/>
    <property type="match status" value="1"/>
</dbReference>
<dbReference type="AlphaFoldDB" id="A0A545T2L0"/>
<comment type="similarity">
    <text evidence="1">Belongs to the LysR transcriptional regulatory family.</text>
</comment>
<dbReference type="InterPro" id="IPR005119">
    <property type="entry name" value="LysR_subst-bd"/>
</dbReference>
<dbReference type="PANTHER" id="PTHR30126:SF6">
    <property type="entry name" value="HTH-TYPE TRANSCRIPTIONAL REGULATOR CYSB-RELATED"/>
    <property type="match status" value="1"/>
</dbReference>
<reference evidence="6 7" key="1">
    <citation type="submission" date="2019-06" db="EMBL/GenBank/DDBJ databases">
        <title>Draft genome of Aliikangiella marina GYP-15.</title>
        <authorList>
            <person name="Wang G."/>
        </authorList>
    </citation>
    <scope>NUCLEOTIDE SEQUENCE [LARGE SCALE GENOMIC DNA]</scope>
    <source>
        <strain evidence="6 7">GYP-15</strain>
    </source>
</reference>
<dbReference type="Proteomes" id="UP000317839">
    <property type="component" value="Unassembled WGS sequence"/>
</dbReference>
<dbReference type="SUPFAM" id="SSF53850">
    <property type="entry name" value="Periplasmic binding protein-like II"/>
    <property type="match status" value="1"/>
</dbReference>
<dbReference type="EMBL" id="VIKR01000006">
    <property type="protein sequence ID" value="TQV71442.1"/>
    <property type="molecule type" value="Genomic_DNA"/>
</dbReference>
<name>A0A545T2L0_9GAMM</name>
<proteinExistence type="inferred from homology"/>
<feature type="domain" description="HTH lysR-type" evidence="5">
    <location>
        <begin position="1"/>
        <end position="57"/>
    </location>
</feature>
<evidence type="ECO:0000256" key="4">
    <source>
        <dbReference type="ARBA" id="ARBA00023163"/>
    </source>
</evidence>
<dbReference type="GO" id="GO:0019344">
    <property type="term" value="P:cysteine biosynthetic process"/>
    <property type="evidence" value="ECO:0007669"/>
    <property type="project" value="TreeGrafter"/>
</dbReference>
<evidence type="ECO:0000259" key="5">
    <source>
        <dbReference type="PROSITE" id="PS50931"/>
    </source>
</evidence>
<dbReference type="InterPro" id="IPR036388">
    <property type="entry name" value="WH-like_DNA-bd_sf"/>
</dbReference>
<dbReference type="Gene3D" id="3.40.190.10">
    <property type="entry name" value="Periplasmic binding protein-like II"/>
    <property type="match status" value="2"/>
</dbReference>
<keyword evidence="2" id="KW-0805">Transcription regulation</keyword>
<dbReference type="PRINTS" id="PR00039">
    <property type="entry name" value="HTHLYSR"/>
</dbReference>
<accession>A0A545T2L0</accession>
<evidence type="ECO:0000256" key="2">
    <source>
        <dbReference type="ARBA" id="ARBA00023015"/>
    </source>
</evidence>
<keyword evidence="7" id="KW-1185">Reference proteome</keyword>
<evidence type="ECO:0000313" key="6">
    <source>
        <dbReference type="EMBL" id="TQV71442.1"/>
    </source>
</evidence>
<dbReference type="PROSITE" id="PS50931">
    <property type="entry name" value="HTH_LYSR"/>
    <property type="match status" value="1"/>
</dbReference>
<dbReference type="GO" id="GO:0000976">
    <property type="term" value="F:transcription cis-regulatory region binding"/>
    <property type="evidence" value="ECO:0007669"/>
    <property type="project" value="TreeGrafter"/>
</dbReference>
<gene>
    <name evidence="6" type="ORF">FLL45_20010</name>
</gene>
<dbReference type="Pfam" id="PF00126">
    <property type="entry name" value="HTH_1"/>
    <property type="match status" value="1"/>
</dbReference>
<keyword evidence="4" id="KW-0804">Transcription</keyword>
<keyword evidence="3" id="KW-0238">DNA-binding</keyword>
<dbReference type="RefSeq" id="WP_142943841.1">
    <property type="nucleotide sequence ID" value="NZ_VIKR01000006.1"/>
</dbReference>
<dbReference type="PANTHER" id="PTHR30126">
    <property type="entry name" value="HTH-TYPE TRANSCRIPTIONAL REGULATOR"/>
    <property type="match status" value="1"/>
</dbReference>
<comment type="caution">
    <text evidence="6">The sequence shown here is derived from an EMBL/GenBank/DDBJ whole genome shotgun (WGS) entry which is preliminary data.</text>
</comment>
<evidence type="ECO:0000313" key="7">
    <source>
        <dbReference type="Proteomes" id="UP000317839"/>
    </source>
</evidence>
<dbReference type="InterPro" id="IPR000847">
    <property type="entry name" value="LysR_HTH_N"/>
</dbReference>
<dbReference type="OrthoDB" id="5297026at2"/>
<evidence type="ECO:0000256" key="3">
    <source>
        <dbReference type="ARBA" id="ARBA00023125"/>
    </source>
</evidence>
<organism evidence="6 7">
    <name type="scientific">Aliikangiella marina</name>
    <dbReference type="NCBI Taxonomy" id="1712262"/>
    <lineage>
        <taxon>Bacteria</taxon>
        <taxon>Pseudomonadati</taxon>
        <taxon>Pseudomonadota</taxon>
        <taxon>Gammaproteobacteria</taxon>
        <taxon>Oceanospirillales</taxon>
        <taxon>Pleioneaceae</taxon>
        <taxon>Aliikangiella</taxon>
    </lineage>
</organism>
<dbReference type="Pfam" id="PF03466">
    <property type="entry name" value="LysR_substrate"/>
    <property type="match status" value="1"/>
</dbReference>
<evidence type="ECO:0000256" key="1">
    <source>
        <dbReference type="ARBA" id="ARBA00009437"/>
    </source>
</evidence>
<protein>
    <submittedName>
        <fullName evidence="6">LysR family transcriptional regulator</fullName>
    </submittedName>
</protein>
<sequence>MKLQQIKYIFEVARNQLNVSATAESLFTSQPGISKQIRLLEDELGVEIFVRSGKHLTNITPAGREILPVAEHILKQVRKIQDIAASHVNHKEGRLNLSTTHTFSRYFLPDVVESYRKQYQKVALHIFQSNGQQTNSDLDEGKLDFALVHAGENGFVDKVHLPCFSWKRCIIVPSGHPLTRKELINFDILAQYPLLTHTSMGGDRNPILAKFKEHGFSPEIVFSATDCEVIKSYVRMGLGVGVIANMAYEEHLDSDLVKIPLDHLFAPSLVNVVFDRNLYFREYIFAFIETLAPQLTRDLILQAQQTKSANKVSKLIDPEEVPVL</sequence>